<proteinExistence type="predicted"/>
<dbReference type="SMART" id="SM00450">
    <property type="entry name" value="RHOD"/>
    <property type="match status" value="1"/>
</dbReference>
<keyword evidence="1" id="KW-0472">Membrane</keyword>
<dbReference type="PANTHER" id="PTHR43031">
    <property type="entry name" value="FAD-DEPENDENT OXIDOREDUCTASE"/>
    <property type="match status" value="1"/>
</dbReference>
<dbReference type="CDD" id="cd00158">
    <property type="entry name" value="RHOD"/>
    <property type="match status" value="1"/>
</dbReference>
<dbReference type="Gene3D" id="3.40.250.10">
    <property type="entry name" value="Rhodanese-like domain"/>
    <property type="match status" value="1"/>
</dbReference>
<dbReference type="InterPro" id="IPR001763">
    <property type="entry name" value="Rhodanese-like_dom"/>
</dbReference>
<dbReference type="Pfam" id="PF00581">
    <property type="entry name" value="Rhodanese"/>
    <property type="match status" value="1"/>
</dbReference>
<dbReference type="STRING" id="1628148.BI198_04825"/>
<keyword evidence="1" id="KW-1133">Transmembrane helix</keyword>
<dbReference type="PANTHER" id="PTHR43031:SF18">
    <property type="entry name" value="RHODANESE-RELATED SULFURTRANSFERASES"/>
    <property type="match status" value="1"/>
</dbReference>
<name>A0A1E7Q4A6_9GAMM</name>
<evidence type="ECO:0000259" key="2">
    <source>
        <dbReference type="PROSITE" id="PS50206"/>
    </source>
</evidence>
<organism evidence="3 4">
    <name type="scientific">Rheinheimera salexigens</name>
    <dbReference type="NCBI Taxonomy" id="1628148"/>
    <lineage>
        <taxon>Bacteria</taxon>
        <taxon>Pseudomonadati</taxon>
        <taxon>Pseudomonadota</taxon>
        <taxon>Gammaproteobacteria</taxon>
        <taxon>Chromatiales</taxon>
        <taxon>Chromatiaceae</taxon>
        <taxon>Rheinheimera</taxon>
    </lineage>
</organism>
<reference evidence="4" key="1">
    <citation type="submission" date="2016-09" db="EMBL/GenBank/DDBJ databases">
        <authorList>
            <person name="Wan X."/>
            <person name="Hou S."/>
        </authorList>
    </citation>
    <scope>NUCLEOTIDE SEQUENCE [LARGE SCALE GENOMIC DNA]</scope>
    <source>
        <strain evidence="4">KH87</strain>
    </source>
</reference>
<gene>
    <name evidence="3" type="ORF">BI198_04825</name>
</gene>
<dbReference type="Proteomes" id="UP000242258">
    <property type="component" value="Unassembled WGS sequence"/>
</dbReference>
<dbReference type="InterPro" id="IPR036873">
    <property type="entry name" value="Rhodanese-like_dom_sf"/>
</dbReference>
<evidence type="ECO:0000313" key="4">
    <source>
        <dbReference type="Proteomes" id="UP000242258"/>
    </source>
</evidence>
<dbReference type="RefSeq" id="WP_070048532.1">
    <property type="nucleotide sequence ID" value="NZ_CBCSDO010000003.1"/>
</dbReference>
<dbReference type="EMBL" id="MKEK01000001">
    <property type="protein sequence ID" value="OEY68966.1"/>
    <property type="molecule type" value="Genomic_DNA"/>
</dbReference>
<accession>A0A1E7Q4A6</accession>
<feature type="domain" description="Rhodanese" evidence="2">
    <location>
        <begin position="50"/>
        <end position="141"/>
    </location>
</feature>
<dbReference type="InterPro" id="IPR050229">
    <property type="entry name" value="GlpE_sulfurtransferase"/>
</dbReference>
<evidence type="ECO:0000256" key="1">
    <source>
        <dbReference type="SAM" id="Phobius"/>
    </source>
</evidence>
<protein>
    <submittedName>
        <fullName evidence="3">Rhodanese-like domain-containing protein</fullName>
    </submittedName>
</protein>
<dbReference type="PROSITE" id="PS50206">
    <property type="entry name" value="RHODANESE_3"/>
    <property type="match status" value="1"/>
</dbReference>
<keyword evidence="4" id="KW-1185">Reference proteome</keyword>
<keyword evidence="1" id="KW-0812">Transmembrane</keyword>
<feature type="transmembrane region" description="Helical" evidence="1">
    <location>
        <begin position="12"/>
        <end position="30"/>
    </location>
</feature>
<dbReference type="SUPFAM" id="SSF52821">
    <property type="entry name" value="Rhodanese/Cell cycle control phosphatase"/>
    <property type="match status" value="1"/>
</dbReference>
<sequence length="144" mass="15439">MQQYIEFFSSHPMLSLAWLVIAGLLIFSWVKQRISSVAQVTPTELTLQVNRHDAVVVDIRAEADYAKGHITAAKHLTAADIAAEKLAGLENKKDAPIIVVCQAGASSQKVAANLAKQGFTKVSVLQGGMGSWTSANLPIVKAKK</sequence>
<evidence type="ECO:0000313" key="3">
    <source>
        <dbReference type="EMBL" id="OEY68966.1"/>
    </source>
</evidence>
<comment type="caution">
    <text evidence="3">The sequence shown here is derived from an EMBL/GenBank/DDBJ whole genome shotgun (WGS) entry which is preliminary data.</text>
</comment>
<dbReference type="AlphaFoldDB" id="A0A1E7Q4A6"/>
<dbReference type="OrthoDB" id="9808735at2"/>